<dbReference type="HOGENOM" id="CLU_2249902_0_0_1"/>
<reference evidence="3 4" key="1">
    <citation type="journal article" date="2012" name="PLoS Pathog.">
        <title>Diverse lifestyles and strategies of plant pathogenesis encoded in the genomes of eighteen Dothideomycetes fungi.</title>
        <authorList>
            <person name="Ohm R.A."/>
            <person name="Feau N."/>
            <person name="Henrissat B."/>
            <person name="Schoch C.L."/>
            <person name="Horwitz B.A."/>
            <person name="Barry K.W."/>
            <person name="Condon B.J."/>
            <person name="Copeland A.C."/>
            <person name="Dhillon B."/>
            <person name="Glaser F."/>
            <person name="Hesse C.N."/>
            <person name="Kosti I."/>
            <person name="LaButti K."/>
            <person name="Lindquist E.A."/>
            <person name="Lucas S."/>
            <person name="Salamov A.A."/>
            <person name="Bradshaw R.E."/>
            <person name="Ciuffetti L."/>
            <person name="Hamelin R.C."/>
            <person name="Kema G.H.J."/>
            <person name="Lawrence C."/>
            <person name="Scott J.A."/>
            <person name="Spatafora J.W."/>
            <person name="Turgeon B.G."/>
            <person name="de Wit P.J.G.M."/>
            <person name="Zhong S."/>
            <person name="Goodwin S.B."/>
            <person name="Grigoriev I.V."/>
        </authorList>
    </citation>
    <scope>NUCLEOTIDE SEQUENCE [LARGE SCALE GENOMIC DNA]</scope>
    <source>
        <strain evidence="4">ND90Pr / ATCC 201652</strain>
    </source>
</reference>
<keyword evidence="4" id="KW-1185">Reference proteome</keyword>
<feature type="compositionally biased region" description="Basic and acidic residues" evidence="1">
    <location>
        <begin position="56"/>
        <end position="83"/>
    </location>
</feature>
<dbReference type="EMBL" id="KB445639">
    <property type="protein sequence ID" value="EMD67476.1"/>
    <property type="molecule type" value="Genomic_DNA"/>
</dbReference>
<name>M2TE10_COCSN</name>
<protein>
    <submittedName>
        <fullName evidence="3">Uncharacterized protein</fullName>
    </submittedName>
</protein>
<dbReference type="Proteomes" id="UP000016934">
    <property type="component" value="Unassembled WGS sequence"/>
</dbReference>
<organism evidence="3 4">
    <name type="scientific">Cochliobolus sativus (strain ND90Pr / ATCC 201652)</name>
    <name type="common">Common root rot and spot blotch fungus</name>
    <name type="synonym">Bipolaris sorokiniana</name>
    <dbReference type="NCBI Taxonomy" id="665912"/>
    <lineage>
        <taxon>Eukaryota</taxon>
        <taxon>Fungi</taxon>
        <taxon>Dikarya</taxon>
        <taxon>Ascomycota</taxon>
        <taxon>Pezizomycotina</taxon>
        <taxon>Dothideomycetes</taxon>
        <taxon>Pleosporomycetidae</taxon>
        <taxon>Pleosporales</taxon>
        <taxon>Pleosporineae</taxon>
        <taxon>Pleosporaceae</taxon>
        <taxon>Bipolaris</taxon>
    </lineage>
</organism>
<dbReference type="KEGG" id="bsc:COCSADRAFT_289619"/>
<accession>M2TE10</accession>
<feature type="signal peptide" evidence="2">
    <location>
        <begin position="1"/>
        <end position="28"/>
    </location>
</feature>
<gene>
    <name evidence="3" type="ORF">COCSADRAFT_289619</name>
</gene>
<evidence type="ECO:0000313" key="3">
    <source>
        <dbReference type="EMBL" id="EMD67476.1"/>
    </source>
</evidence>
<dbReference type="RefSeq" id="XP_007697127.1">
    <property type="nucleotide sequence ID" value="XM_007698937.1"/>
</dbReference>
<dbReference type="GeneID" id="19135960"/>
<sequence>MLTSFVVLFTLSFLIAVSFLCIHPRSHSNVILMRKVGMLTITTSEVLFRKEIDRVKKEPRRSEPGDNPKREDRPGKQKSRVEESGLWDPSTLTCHAVVGEQCPL</sequence>
<evidence type="ECO:0000313" key="4">
    <source>
        <dbReference type="Proteomes" id="UP000016934"/>
    </source>
</evidence>
<evidence type="ECO:0000256" key="1">
    <source>
        <dbReference type="SAM" id="MobiDB-lite"/>
    </source>
</evidence>
<proteinExistence type="predicted"/>
<dbReference type="AlphaFoldDB" id="M2TE10"/>
<reference evidence="4" key="2">
    <citation type="journal article" date="2013" name="PLoS Genet.">
        <title>Comparative genome structure, secondary metabolite, and effector coding capacity across Cochliobolus pathogens.</title>
        <authorList>
            <person name="Condon B.J."/>
            <person name="Leng Y."/>
            <person name="Wu D."/>
            <person name="Bushley K.E."/>
            <person name="Ohm R.A."/>
            <person name="Otillar R."/>
            <person name="Martin J."/>
            <person name="Schackwitz W."/>
            <person name="Grimwood J."/>
            <person name="MohdZainudin N."/>
            <person name="Xue C."/>
            <person name="Wang R."/>
            <person name="Manning V.A."/>
            <person name="Dhillon B."/>
            <person name="Tu Z.J."/>
            <person name="Steffenson B.J."/>
            <person name="Salamov A."/>
            <person name="Sun H."/>
            <person name="Lowry S."/>
            <person name="LaButti K."/>
            <person name="Han J."/>
            <person name="Copeland A."/>
            <person name="Lindquist E."/>
            <person name="Barry K."/>
            <person name="Schmutz J."/>
            <person name="Baker S.E."/>
            <person name="Ciuffetti L.M."/>
            <person name="Grigoriev I.V."/>
            <person name="Zhong S."/>
            <person name="Turgeon B.G."/>
        </authorList>
    </citation>
    <scope>NUCLEOTIDE SEQUENCE [LARGE SCALE GENOMIC DNA]</scope>
    <source>
        <strain evidence="4">ND90Pr / ATCC 201652</strain>
    </source>
</reference>
<evidence type="ECO:0000256" key="2">
    <source>
        <dbReference type="SAM" id="SignalP"/>
    </source>
</evidence>
<feature type="chain" id="PRO_5004026352" evidence="2">
    <location>
        <begin position="29"/>
        <end position="104"/>
    </location>
</feature>
<feature type="region of interest" description="Disordered" evidence="1">
    <location>
        <begin position="56"/>
        <end position="87"/>
    </location>
</feature>
<keyword evidence="2" id="KW-0732">Signal</keyword>